<evidence type="ECO:0008006" key="3">
    <source>
        <dbReference type="Google" id="ProtNLM"/>
    </source>
</evidence>
<dbReference type="eggNOG" id="COG1605">
    <property type="taxonomic scope" value="Bacteria"/>
</dbReference>
<organism evidence="1 2">
    <name type="scientific">Saccharothrix espanaensis (strain ATCC 51144 / DSM 44229 / JCM 9112 / NBRC 15066 / NRRL 15764)</name>
    <dbReference type="NCBI Taxonomy" id="1179773"/>
    <lineage>
        <taxon>Bacteria</taxon>
        <taxon>Bacillati</taxon>
        <taxon>Actinomycetota</taxon>
        <taxon>Actinomycetes</taxon>
        <taxon>Pseudonocardiales</taxon>
        <taxon>Pseudonocardiaceae</taxon>
        <taxon>Saccharothrix</taxon>
    </lineage>
</organism>
<evidence type="ECO:0000313" key="2">
    <source>
        <dbReference type="Proteomes" id="UP000006281"/>
    </source>
</evidence>
<name>K0K0Y9_SACES</name>
<dbReference type="AlphaFoldDB" id="K0K0Y9"/>
<dbReference type="OrthoDB" id="4424544at2"/>
<dbReference type="InterPro" id="IPR036979">
    <property type="entry name" value="CM_dom_sf"/>
</dbReference>
<reference evidence="1 2" key="1">
    <citation type="journal article" date="2012" name="BMC Genomics">
        <title>Complete genome sequence of Saccharothrix espanaensis DSM 44229T and comparison to the other completely sequenced Pseudonocardiaceae.</title>
        <authorList>
            <person name="Strobel T."/>
            <person name="Al-Dilaimi A."/>
            <person name="Blom J."/>
            <person name="Gessner A."/>
            <person name="Kalinowski J."/>
            <person name="Luzhetska M."/>
            <person name="Puhler A."/>
            <person name="Szczepanowski R."/>
            <person name="Bechthold A."/>
            <person name="Ruckert C."/>
        </authorList>
    </citation>
    <scope>NUCLEOTIDE SEQUENCE [LARGE SCALE GENOMIC DNA]</scope>
    <source>
        <strain evidence="2">ATCC 51144 / DSM 44229 / JCM 9112 / NBRC 15066 / NRRL 15764</strain>
    </source>
</reference>
<dbReference type="BioCyc" id="SESP1179773:BN6_RS18960-MONOMER"/>
<dbReference type="InterPro" id="IPR036263">
    <property type="entry name" value="Chorismate_II_sf"/>
</dbReference>
<protein>
    <recommendedName>
        <fullName evidence="3">Chorismate mutase domain-containing protein</fullName>
    </recommendedName>
</protein>
<dbReference type="KEGG" id="sesp:BN6_39180"/>
<keyword evidence="2" id="KW-1185">Reference proteome</keyword>
<dbReference type="SUPFAM" id="SSF48600">
    <property type="entry name" value="Chorismate mutase II"/>
    <property type="match status" value="1"/>
</dbReference>
<accession>K0K0Y9</accession>
<dbReference type="NCBIfam" id="TIGR01808">
    <property type="entry name" value="CM_M_hiGC-arch"/>
    <property type="match status" value="1"/>
</dbReference>
<proteinExistence type="predicted"/>
<dbReference type="HOGENOM" id="CLU_2384386_0_0_11"/>
<dbReference type="PATRIC" id="fig|1179773.3.peg.3919"/>
<dbReference type="Proteomes" id="UP000006281">
    <property type="component" value="Chromosome"/>
</dbReference>
<dbReference type="InterPro" id="IPR010958">
    <property type="entry name" value="Chorismate_mutase_highGC-bac"/>
</dbReference>
<dbReference type="RefSeq" id="WP_015101319.1">
    <property type="nucleotide sequence ID" value="NC_019673.1"/>
</dbReference>
<dbReference type="GO" id="GO:0046417">
    <property type="term" value="P:chorismate metabolic process"/>
    <property type="evidence" value="ECO:0007669"/>
    <property type="project" value="InterPro"/>
</dbReference>
<dbReference type="EMBL" id="HE804045">
    <property type="protein sequence ID" value="CCH31207.1"/>
    <property type="molecule type" value="Genomic_DNA"/>
</dbReference>
<dbReference type="STRING" id="1179773.BN6_39180"/>
<dbReference type="Gene3D" id="1.20.59.10">
    <property type="entry name" value="Chorismate mutase"/>
    <property type="match status" value="1"/>
</dbReference>
<sequence length="94" mass="9824">MDEPAPGGAVPPLREEIDRLDGEIVRLVTARVDSAASLADARLQAGGTRAVLKDELDVVARFGALGHEGHRLALVLLALSRNRSMGSAGRRGAS</sequence>
<evidence type="ECO:0000313" key="1">
    <source>
        <dbReference type="EMBL" id="CCH31207.1"/>
    </source>
</evidence>
<gene>
    <name evidence="1" type="ordered locus">BN6_39180</name>
</gene>